<keyword evidence="1" id="KW-0862">Zinc</keyword>
<keyword evidence="1" id="KW-0479">Metal-binding</keyword>
<feature type="region of interest" description="Disordered" evidence="2">
    <location>
        <begin position="170"/>
        <end position="191"/>
    </location>
</feature>
<dbReference type="Gene3D" id="3.40.1800.20">
    <property type="match status" value="1"/>
</dbReference>
<dbReference type="SUPFAM" id="SSF57716">
    <property type="entry name" value="Glucocorticoid receptor-like (DNA-binding domain)"/>
    <property type="match status" value="1"/>
</dbReference>
<dbReference type="GO" id="GO:0005634">
    <property type="term" value="C:nucleus"/>
    <property type="evidence" value="ECO:0007669"/>
    <property type="project" value="InterPro"/>
</dbReference>
<dbReference type="Pfam" id="PF07776">
    <property type="entry name" value="zf-AD"/>
    <property type="match status" value="1"/>
</dbReference>
<feature type="domain" description="ZAD" evidence="3">
    <location>
        <begin position="15"/>
        <end position="95"/>
    </location>
</feature>
<accession>A0A9P0K0T1</accession>
<dbReference type="GO" id="GO:0008270">
    <property type="term" value="F:zinc ion binding"/>
    <property type="evidence" value="ECO:0007669"/>
    <property type="project" value="UniProtKB-UniRule"/>
</dbReference>
<feature type="binding site" evidence="1">
    <location>
        <position position="20"/>
    </location>
    <ligand>
        <name>Zn(2+)</name>
        <dbReference type="ChEBI" id="CHEBI:29105"/>
    </ligand>
</feature>
<gene>
    <name evidence="4" type="ORF">ACAOBT_LOCUS5591</name>
</gene>
<evidence type="ECO:0000313" key="4">
    <source>
        <dbReference type="EMBL" id="CAH1964114.1"/>
    </source>
</evidence>
<dbReference type="OrthoDB" id="6077919at2759"/>
<keyword evidence="1" id="KW-0863">Zinc-finger</keyword>
<sequence length="191" mass="21597">MDSTEDRANILREMKVCRFCLSDKVNQLSSIHDKHPSESKHSIPLPIQIMACMTIEVFKNDGMPQLICNTCRNLTQQAYIFKTNCKKADEALKLFLATGQLSKPYLQRVEQLMLPPEPQPILIGQHPYVETPKEPPPQPKIRTIKQIKMEAGEVITVDVTEDENLQLVEEGQHESEGIFGLGDDVEQEAGQ</sequence>
<evidence type="ECO:0000256" key="2">
    <source>
        <dbReference type="SAM" id="MobiDB-lite"/>
    </source>
</evidence>
<evidence type="ECO:0000256" key="1">
    <source>
        <dbReference type="PROSITE-ProRule" id="PRU01263"/>
    </source>
</evidence>
<feature type="binding site" evidence="1">
    <location>
        <position position="68"/>
    </location>
    <ligand>
        <name>Zn(2+)</name>
        <dbReference type="ChEBI" id="CHEBI:29105"/>
    </ligand>
</feature>
<keyword evidence="5" id="KW-1185">Reference proteome</keyword>
<feature type="binding site" evidence="1">
    <location>
        <position position="17"/>
    </location>
    <ligand>
        <name>Zn(2+)</name>
        <dbReference type="ChEBI" id="CHEBI:29105"/>
    </ligand>
</feature>
<evidence type="ECO:0000313" key="5">
    <source>
        <dbReference type="Proteomes" id="UP001152888"/>
    </source>
</evidence>
<proteinExistence type="predicted"/>
<dbReference type="AlphaFoldDB" id="A0A9P0K0T1"/>
<dbReference type="EMBL" id="CAKOFQ010006713">
    <property type="protein sequence ID" value="CAH1964114.1"/>
    <property type="molecule type" value="Genomic_DNA"/>
</dbReference>
<comment type="caution">
    <text evidence="4">The sequence shown here is derived from an EMBL/GenBank/DDBJ whole genome shotgun (WGS) entry which is preliminary data.</text>
</comment>
<evidence type="ECO:0000259" key="3">
    <source>
        <dbReference type="PROSITE" id="PS51915"/>
    </source>
</evidence>
<dbReference type="InterPro" id="IPR012934">
    <property type="entry name" value="Znf_AD"/>
</dbReference>
<dbReference type="Proteomes" id="UP001152888">
    <property type="component" value="Unassembled WGS sequence"/>
</dbReference>
<reference evidence="4" key="1">
    <citation type="submission" date="2022-03" db="EMBL/GenBank/DDBJ databases">
        <authorList>
            <person name="Sayadi A."/>
        </authorList>
    </citation>
    <scope>NUCLEOTIDE SEQUENCE</scope>
</reference>
<dbReference type="SMART" id="SM00868">
    <property type="entry name" value="zf-AD"/>
    <property type="match status" value="1"/>
</dbReference>
<dbReference type="PROSITE" id="PS51915">
    <property type="entry name" value="ZAD"/>
    <property type="match status" value="1"/>
</dbReference>
<feature type="binding site" evidence="1">
    <location>
        <position position="71"/>
    </location>
    <ligand>
        <name>Zn(2+)</name>
        <dbReference type="ChEBI" id="CHEBI:29105"/>
    </ligand>
</feature>
<name>A0A9P0K0T1_ACAOB</name>
<protein>
    <recommendedName>
        <fullName evidence="3">ZAD domain-containing protein</fullName>
    </recommendedName>
</protein>
<organism evidence="4 5">
    <name type="scientific">Acanthoscelides obtectus</name>
    <name type="common">Bean weevil</name>
    <name type="synonym">Bruchus obtectus</name>
    <dbReference type="NCBI Taxonomy" id="200917"/>
    <lineage>
        <taxon>Eukaryota</taxon>
        <taxon>Metazoa</taxon>
        <taxon>Ecdysozoa</taxon>
        <taxon>Arthropoda</taxon>
        <taxon>Hexapoda</taxon>
        <taxon>Insecta</taxon>
        <taxon>Pterygota</taxon>
        <taxon>Neoptera</taxon>
        <taxon>Endopterygota</taxon>
        <taxon>Coleoptera</taxon>
        <taxon>Polyphaga</taxon>
        <taxon>Cucujiformia</taxon>
        <taxon>Chrysomeloidea</taxon>
        <taxon>Chrysomelidae</taxon>
        <taxon>Bruchinae</taxon>
        <taxon>Bruchini</taxon>
        <taxon>Acanthoscelides</taxon>
    </lineage>
</organism>